<dbReference type="Gene3D" id="2.10.110.10">
    <property type="entry name" value="Cysteine Rich Protein"/>
    <property type="match status" value="1"/>
</dbReference>
<protein>
    <submittedName>
        <fullName evidence="1">Uncharacterized protein</fullName>
    </submittedName>
</protein>
<evidence type="ECO:0000313" key="1">
    <source>
        <dbReference type="EMBL" id="MBY0755671.1"/>
    </source>
</evidence>
<organism evidence="1 2">
    <name type="scientific">Clostridium sardiniense</name>
    <name type="common">Clostridium absonum</name>
    <dbReference type="NCBI Taxonomy" id="29369"/>
    <lineage>
        <taxon>Bacteria</taxon>
        <taxon>Bacillati</taxon>
        <taxon>Bacillota</taxon>
        <taxon>Clostridia</taxon>
        <taxon>Eubacteriales</taxon>
        <taxon>Clostridiaceae</taxon>
        <taxon>Clostridium</taxon>
    </lineage>
</organism>
<dbReference type="EMBL" id="JAIKTU010000006">
    <property type="protein sequence ID" value="MBY0755671.1"/>
    <property type="molecule type" value="Genomic_DNA"/>
</dbReference>
<gene>
    <name evidence="1" type="ORF">K5V21_09375</name>
</gene>
<comment type="caution">
    <text evidence="1">The sequence shown here is derived from an EMBL/GenBank/DDBJ whole genome shotgun (WGS) entry which is preliminary data.</text>
</comment>
<sequence>MLYKKYLKNLIDCDIIHEHEFNKDNIFCHYCGKLIEDQNYIDEIEGEVYCSMECYKKKIEEEYF</sequence>
<name>A0ABS7KXX8_CLOSR</name>
<dbReference type="Proteomes" id="UP001299068">
    <property type="component" value="Unassembled WGS sequence"/>
</dbReference>
<evidence type="ECO:0000313" key="2">
    <source>
        <dbReference type="Proteomes" id="UP001299068"/>
    </source>
</evidence>
<accession>A0ABS7KXX8</accession>
<keyword evidence="2" id="KW-1185">Reference proteome</keyword>
<proteinExistence type="predicted"/>
<reference evidence="1 2" key="1">
    <citation type="journal article" date="2021" name="Cell Host Microbe">
        <title>in vivo commensal control of Clostridioides difficile virulence.</title>
        <authorList>
            <person name="Girinathan B.P."/>
            <person name="Dibenedetto N."/>
            <person name="Worley J.N."/>
            <person name="Peltier J."/>
            <person name="Arrieta-Ortiz M.L."/>
            <person name="Rupa Christinal Immanuel S."/>
            <person name="Lavin R."/>
            <person name="Delaney M.L."/>
            <person name="Cummins C."/>
            <person name="Hoffmann M."/>
            <person name="Luo Y."/>
            <person name="Gonzalez-Escalona N."/>
            <person name="Allard M."/>
            <person name="Onderdonk A.B."/>
            <person name="Gerber G.K."/>
            <person name="Sonenshein A.L."/>
            <person name="Baliga N."/>
            <person name="Dupuy B."/>
            <person name="Bry L."/>
        </authorList>
    </citation>
    <scope>NUCLEOTIDE SEQUENCE [LARGE SCALE GENOMIC DNA]</scope>
    <source>
        <strain evidence="1 2">DSM 599</strain>
    </source>
</reference>
<dbReference type="RefSeq" id="WP_204596291.1">
    <property type="nucleotide sequence ID" value="NZ_JAFBDA010000026.1"/>
</dbReference>